<feature type="transmembrane region" description="Helical" evidence="5">
    <location>
        <begin position="144"/>
        <end position="165"/>
    </location>
</feature>
<dbReference type="InterPro" id="IPR049453">
    <property type="entry name" value="Memb_transporter_dom"/>
</dbReference>
<evidence type="ECO:0000256" key="4">
    <source>
        <dbReference type="ARBA" id="ARBA00023136"/>
    </source>
</evidence>
<reference evidence="8" key="1">
    <citation type="journal article" date="2019" name="Int. J. Syst. Evol. Microbiol.">
        <title>The Global Catalogue of Microorganisms (GCM) 10K type strain sequencing project: providing services to taxonomists for standard genome sequencing and annotation.</title>
        <authorList>
            <consortium name="The Broad Institute Genomics Platform"/>
            <consortium name="The Broad Institute Genome Sequencing Center for Infectious Disease"/>
            <person name="Wu L."/>
            <person name="Ma J."/>
        </authorList>
    </citation>
    <scope>NUCLEOTIDE SEQUENCE [LARGE SCALE GENOMIC DNA]</scope>
    <source>
        <strain evidence="8">JCM 31202</strain>
    </source>
</reference>
<dbReference type="Proteomes" id="UP001596972">
    <property type="component" value="Unassembled WGS sequence"/>
</dbReference>
<keyword evidence="4 5" id="KW-0472">Membrane</keyword>
<feature type="transmembrane region" description="Helical" evidence="5">
    <location>
        <begin position="75"/>
        <end position="94"/>
    </location>
</feature>
<evidence type="ECO:0000256" key="2">
    <source>
        <dbReference type="ARBA" id="ARBA00022692"/>
    </source>
</evidence>
<feature type="non-terminal residue" evidence="7">
    <location>
        <position position="298"/>
    </location>
</feature>
<organism evidence="7 8">
    <name type="scientific">Actinomadura sediminis</name>
    <dbReference type="NCBI Taxonomy" id="1038904"/>
    <lineage>
        <taxon>Bacteria</taxon>
        <taxon>Bacillati</taxon>
        <taxon>Actinomycetota</taxon>
        <taxon>Actinomycetes</taxon>
        <taxon>Streptosporangiales</taxon>
        <taxon>Thermomonosporaceae</taxon>
        <taxon>Actinomadura</taxon>
    </lineage>
</organism>
<keyword evidence="2 5" id="KW-0812">Transmembrane</keyword>
<comment type="subcellular location">
    <subcellularLocation>
        <location evidence="1">Membrane</location>
        <topology evidence="1">Multi-pass membrane protein</topology>
    </subcellularLocation>
</comment>
<evidence type="ECO:0000313" key="8">
    <source>
        <dbReference type="Proteomes" id="UP001596972"/>
    </source>
</evidence>
<dbReference type="RefSeq" id="WP_378301332.1">
    <property type="nucleotide sequence ID" value="NZ_JBHTJA010000045.1"/>
</dbReference>
<evidence type="ECO:0000256" key="5">
    <source>
        <dbReference type="SAM" id="Phobius"/>
    </source>
</evidence>
<evidence type="ECO:0000313" key="7">
    <source>
        <dbReference type="EMBL" id="MFD0902993.1"/>
    </source>
</evidence>
<proteinExistence type="predicted"/>
<dbReference type="EMBL" id="JBHTJA010000045">
    <property type="protein sequence ID" value="MFD0902993.1"/>
    <property type="molecule type" value="Genomic_DNA"/>
</dbReference>
<feature type="domain" description="Integral membrane bound transporter" evidence="6">
    <location>
        <begin position="40"/>
        <end position="160"/>
    </location>
</feature>
<evidence type="ECO:0000256" key="1">
    <source>
        <dbReference type="ARBA" id="ARBA00004141"/>
    </source>
</evidence>
<evidence type="ECO:0000256" key="3">
    <source>
        <dbReference type="ARBA" id="ARBA00022989"/>
    </source>
</evidence>
<accession>A0ABW3ERM6</accession>
<name>A0ABW3ERM6_9ACTN</name>
<feature type="transmembrane region" description="Helical" evidence="5">
    <location>
        <begin position="100"/>
        <end position="117"/>
    </location>
</feature>
<keyword evidence="3 5" id="KW-1133">Transmembrane helix</keyword>
<comment type="caution">
    <text evidence="7">The sequence shown here is derived from an EMBL/GenBank/DDBJ whole genome shotgun (WGS) entry which is preliminary data.</text>
</comment>
<keyword evidence="8" id="KW-1185">Reference proteome</keyword>
<protein>
    <submittedName>
        <fullName evidence="7">Aromatic acid exporter family protein</fullName>
    </submittedName>
</protein>
<dbReference type="Pfam" id="PF13515">
    <property type="entry name" value="FUSC_2"/>
    <property type="match status" value="1"/>
</dbReference>
<sequence length="298" mass="30309">MPPAAADPGARLRAAGAAALHRLAGAFWPLSQQTAAAVVAWTIADAVGGARQPFFAPIAAVIALNAARGRRGVNALHLLTGVILGIGVGELTLIGPGGGTASMAAAVFVATALAAALGENRLVIAQAAAGAVLTVGVGDDQLGVYRIVDALIGAGVALVFTQLLFTPEPVALLRRAETAALDWAAAGLEAVARALAPGDAGERGGRLAAEAIETLRDPDDRVGDVDRMRRATTTLPRFSLAWRLRGGHSAREVEHADRLGLLGAACLMLARTAPAAVPDGRAVLVRAVREIAEVLRAL</sequence>
<gene>
    <name evidence="7" type="ORF">ACFQ11_21545</name>
</gene>
<evidence type="ECO:0000259" key="6">
    <source>
        <dbReference type="Pfam" id="PF13515"/>
    </source>
</evidence>